<dbReference type="Proteomes" id="UP000753908">
    <property type="component" value="Unassembled WGS sequence"/>
</dbReference>
<dbReference type="AlphaFoldDB" id="A0A951U9X1"/>
<proteinExistence type="predicted"/>
<comment type="caution">
    <text evidence="1">The sequence shown here is derived from an EMBL/GenBank/DDBJ whole genome shotgun (WGS) entry which is preliminary data.</text>
</comment>
<accession>A0A951U9X1</accession>
<evidence type="ECO:0000313" key="1">
    <source>
        <dbReference type="EMBL" id="MBW4545232.1"/>
    </source>
</evidence>
<sequence length="60" mass="6750">MSSANCPILQEILPLLQKTWLGERERTQDVRSRIVSHSHVLHLSTIPLSSKDEGDRLSIG</sequence>
<reference evidence="1" key="1">
    <citation type="submission" date="2021-05" db="EMBL/GenBank/DDBJ databases">
        <authorList>
            <person name="Pietrasiak N."/>
            <person name="Ward R."/>
            <person name="Stajich J.E."/>
            <person name="Kurbessoian T."/>
        </authorList>
    </citation>
    <scope>NUCLEOTIDE SEQUENCE</scope>
    <source>
        <strain evidence="1">CPER-KK1</strain>
    </source>
</reference>
<gene>
    <name evidence="1" type="ORF">KME25_12405</name>
</gene>
<organism evidence="1 2">
    <name type="scientific">Symplocastrum torsivum CPER-KK1</name>
    <dbReference type="NCBI Taxonomy" id="450513"/>
    <lineage>
        <taxon>Bacteria</taxon>
        <taxon>Bacillati</taxon>
        <taxon>Cyanobacteriota</taxon>
        <taxon>Cyanophyceae</taxon>
        <taxon>Oscillatoriophycideae</taxon>
        <taxon>Oscillatoriales</taxon>
        <taxon>Microcoleaceae</taxon>
        <taxon>Symplocastrum</taxon>
    </lineage>
</organism>
<name>A0A951U9X1_9CYAN</name>
<dbReference type="EMBL" id="JAHHIF010000013">
    <property type="protein sequence ID" value="MBW4545232.1"/>
    <property type="molecule type" value="Genomic_DNA"/>
</dbReference>
<evidence type="ECO:0000313" key="2">
    <source>
        <dbReference type="Proteomes" id="UP000753908"/>
    </source>
</evidence>
<protein>
    <submittedName>
        <fullName evidence="1">Uncharacterized protein</fullName>
    </submittedName>
</protein>
<reference evidence="1" key="2">
    <citation type="journal article" date="2022" name="Microbiol. Resour. Announc.">
        <title>Metagenome Sequencing to Explore Phylogenomics of Terrestrial Cyanobacteria.</title>
        <authorList>
            <person name="Ward R.D."/>
            <person name="Stajich J.E."/>
            <person name="Johansen J.R."/>
            <person name="Huntemann M."/>
            <person name="Clum A."/>
            <person name="Foster B."/>
            <person name="Foster B."/>
            <person name="Roux S."/>
            <person name="Palaniappan K."/>
            <person name="Varghese N."/>
            <person name="Mukherjee S."/>
            <person name="Reddy T.B.K."/>
            <person name="Daum C."/>
            <person name="Copeland A."/>
            <person name="Chen I.A."/>
            <person name="Ivanova N.N."/>
            <person name="Kyrpides N.C."/>
            <person name="Shapiro N."/>
            <person name="Eloe-Fadrosh E.A."/>
            <person name="Pietrasiak N."/>
        </authorList>
    </citation>
    <scope>NUCLEOTIDE SEQUENCE</scope>
    <source>
        <strain evidence="1">CPER-KK1</strain>
    </source>
</reference>